<dbReference type="GO" id="GO:0005604">
    <property type="term" value="C:basement membrane"/>
    <property type="evidence" value="ECO:0007669"/>
    <property type="project" value="UniProtKB-ARBA"/>
</dbReference>
<dbReference type="Gene3D" id="2.40.50.120">
    <property type="match status" value="1"/>
</dbReference>
<gene>
    <name evidence="11" type="ORF">KUDE01_003294</name>
</gene>
<evidence type="ECO:0000259" key="10">
    <source>
        <dbReference type="PROSITE" id="PS50189"/>
    </source>
</evidence>
<evidence type="ECO:0000313" key="11">
    <source>
        <dbReference type="EMBL" id="KAK1877986.1"/>
    </source>
</evidence>
<dbReference type="PROSITE" id="PS50189">
    <property type="entry name" value="NTR"/>
    <property type="match status" value="1"/>
</dbReference>
<dbReference type="GO" id="GO:0008045">
    <property type="term" value="P:motor neuron axon guidance"/>
    <property type="evidence" value="ECO:0007669"/>
    <property type="project" value="TreeGrafter"/>
</dbReference>
<dbReference type="FunFam" id="2.10.25.10:FF:000188">
    <property type="entry name" value="Laminin subunit gamma 2"/>
    <property type="match status" value="1"/>
</dbReference>
<sequence>MELYKLSGRRSGGVCLNCRHNTAGRHCHYCKEGYYRDMTKSISHRRACKACDCHPVGAAGKTCNQTTGQCPCKDGVTGITCNRCAKGYQQSRSPIAPCIKIPVASPTASYTSYEEPSVPARLCGVWIPVRNSTPCKLAAVWSPETPKRQTKEVFVLSAGDRPLMRAVGVMANGFPTPPHPYPEKAYALGEAKVPPLFFEDHNPKNKKEMHFVFDQVLVTGRGPLFKHCGTQHSSGCKQRSYGDGGYKGIIFSPDTLLRTHTPGHNESKRLVFTDAPGEGSKAEPDFFRLTQGPQKMNPAGGLAGSEAPLAAIVCRRIISSLPLSHQTPTAYRLRTYLRKKEKEREFGRCKRVSLEFGEEKTISTENILEKERKRQSLDAVSESPRVQGAISGRILTLGVGRGSGSRTRIAHEGSFCKKELYSFPAMEISAVQVHVLKGDKAGEWWKFTVNIISVYKQGENRIRRGDQLLWVRAKDVACKCPKIKPGRKYLLLGTDDDDSPGQSGVVADKGSLLIPWKDLWGRRLRKFQQRDKRGKC</sequence>
<keyword evidence="12" id="KW-1185">Reference proteome</keyword>
<evidence type="ECO:0000256" key="2">
    <source>
        <dbReference type="ARBA" id="ARBA00022525"/>
    </source>
</evidence>
<dbReference type="SUPFAM" id="SSF57196">
    <property type="entry name" value="EGF/Laminin"/>
    <property type="match status" value="2"/>
</dbReference>
<dbReference type="SUPFAM" id="SSF50242">
    <property type="entry name" value="TIMP-like"/>
    <property type="match status" value="1"/>
</dbReference>
<proteinExistence type="predicted"/>
<dbReference type="SMART" id="SM00643">
    <property type="entry name" value="C345C"/>
    <property type="match status" value="1"/>
</dbReference>
<dbReference type="Pfam" id="PF01759">
    <property type="entry name" value="NTR"/>
    <property type="match status" value="1"/>
</dbReference>
<dbReference type="SMART" id="SM00180">
    <property type="entry name" value="EGF_Lam"/>
    <property type="match status" value="2"/>
</dbReference>
<evidence type="ECO:0000256" key="3">
    <source>
        <dbReference type="ARBA" id="ARBA00022729"/>
    </source>
</evidence>
<dbReference type="GO" id="GO:0009887">
    <property type="term" value="P:animal organ morphogenesis"/>
    <property type="evidence" value="ECO:0007669"/>
    <property type="project" value="TreeGrafter"/>
</dbReference>
<dbReference type="Pfam" id="PF24973">
    <property type="entry name" value="EGF_LMN_ATRN"/>
    <property type="match status" value="1"/>
</dbReference>
<keyword evidence="4" id="KW-0677">Repeat</keyword>
<keyword evidence="6" id="KW-0325">Glycoprotein</keyword>
<dbReference type="InterPro" id="IPR002049">
    <property type="entry name" value="LE_dom"/>
</dbReference>
<dbReference type="Pfam" id="PF00053">
    <property type="entry name" value="EGF_laminin"/>
    <property type="match status" value="1"/>
</dbReference>
<evidence type="ECO:0000256" key="8">
    <source>
        <dbReference type="PROSITE-ProRule" id="PRU00460"/>
    </source>
</evidence>
<dbReference type="PROSITE" id="PS50027">
    <property type="entry name" value="EGF_LAM_2"/>
    <property type="match status" value="1"/>
</dbReference>
<dbReference type="CDD" id="cd03579">
    <property type="entry name" value="NTR_netrin-1_like"/>
    <property type="match status" value="1"/>
</dbReference>
<reference evidence="11" key="1">
    <citation type="submission" date="2023-04" db="EMBL/GenBank/DDBJ databases">
        <title>Chromosome-level genome of Chaenocephalus aceratus.</title>
        <authorList>
            <person name="Park H."/>
        </authorList>
    </citation>
    <scope>NUCLEOTIDE SEQUENCE</scope>
    <source>
        <strain evidence="11">DE</strain>
        <tissue evidence="11">Muscle</tissue>
    </source>
</reference>
<dbReference type="PROSITE" id="PS01248">
    <property type="entry name" value="EGF_LAM_1"/>
    <property type="match status" value="1"/>
</dbReference>
<dbReference type="Proteomes" id="UP001228049">
    <property type="component" value="Unassembled WGS sequence"/>
</dbReference>
<feature type="domain" description="NTR" evidence="10">
    <location>
        <begin position="398"/>
        <end position="536"/>
    </location>
</feature>
<dbReference type="PANTHER" id="PTHR10574:SF437">
    <property type="entry name" value="NETRIN-1"/>
    <property type="match status" value="1"/>
</dbReference>
<feature type="domain" description="Laminin EGF-like" evidence="9">
    <location>
        <begin position="51"/>
        <end position="100"/>
    </location>
</feature>
<dbReference type="InterPro" id="IPR008993">
    <property type="entry name" value="TIMP-like_OB-fold"/>
</dbReference>
<dbReference type="InterPro" id="IPR001134">
    <property type="entry name" value="Netrin_domain"/>
</dbReference>
<dbReference type="InterPro" id="IPR056863">
    <property type="entry name" value="LMN_ATRN_NET-like_EGF"/>
</dbReference>
<comment type="caution">
    <text evidence="11">The sequence shown here is derived from an EMBL/GenBank/DDBJ whole genome shotgun (WGS) entry which is preliminary data.</text>
</comment>
<feature type="disulfide bond" evidence="8">
    <location>
        <begin position="51"/>
        <end position="63"/>
    </location>
</feature>
<name>A0AAD9EUW7_DISEL</name>
<keyword evidence="7 8" id="KW-0424">Laminin EGF-like domain</keyword>
<dbReference type="AlphaFoldDB" id="A0AAD9EUW7"/>
<dbReference type="GO" id="GO:0016358">
    <property type="term" value="P:dendrite development"/>
    <property type="evidence" value="ECO:0007669"/>
    <property type="project" value="TreeGrafter"/>
</dbReference>
<dbReference type="PANTHER" id="PTHR10574">
    <property type="entry name" value="NETRIN/LAMININ-RELATED"/>
    <property type="match status" value="1"/>
</dbReference>
<feature type="disulfide bond" evidence="8">
    <location>
        <begin position="84"/>
        <end position="98"/>
    </location>
</feature>
<keyword evidence="3" id="KW-0732">Signal</keyword>
<evidence type="ECO:0000259" key="9">
    <source>
        <dbReference type="PROSITE" id="PS50027"/>
    </source>
</evidence>
<dbReference type="EMBL" id="JASDAP010000027">
    <property type="protein sequence ID" value="KAK1877986.1"/>
    <property type="molecule type" value="Genomic_DNA"/>
</dbReference>
<organism evidence="11 12">
    <name type="scientific">Dissostichus eleginoides</name>
    <name type="common">Patagonian toothfish</name>
    <name type="synonym">Dissostichus amissus</name>
    <dbReference type="NCBI Taxonomy" id="100907"/>
    <lineage>
        <taxon>Eukaryota</taxon>
        <taxon>Metazoa</taxon>
        <taxon>Chordata</taxon>
        <taxon>Craniata</taxon>
        <taxon>Vertebrata</taxon>
        <taxon>Euteleostomi</taxon>
        <taxon>Actinopterygii</taxon>
        <taxon>Neopterygii</taxon>
        <taxon>Teleostei</taxon>
        <taxon>Neoteleostei</taxon>
        <taxon>Acanthomorphata</taxon>
        <taxon>Eupercaria</taxon>
        <taxon>Perciformes</taxon>
        <taxon>Notothenioidei</taxon>
        <taxon>Nototheniidae</taxon>
        <taxon>Dissostichus</taxon>
    </lineage>
</organism>
<evidence type="ECO:0000256" key="6">
    <source>
        <dbReference type="ARBA" id="ARBA00023180"/>
    </source>
</evidence>
<keyword evidence="2" id="KW-0964">Secreted</keyword>
<evidence type="ECO:0000313" key="12">
    <source>
        <dbReference type="Proteomes" id="UP001228049"/>
    </source>
</evidence>
<accession>A0AAD9EUW7</accession>
<protein>
    <submittedName>
        <fullName evidence="11">Netrin-1</fullName>
    </submittedName>
</protein>
<evidence type="ECO:0000256" key="7">
    <source>
        <dbReference type="ARBA" id="ARBA00023292"/>
    </source>
</evidence>
<dbReference type="GO" id="GO:0009888">
    <property type="term" value="P:tissue development"/>
    <property type="evidence" value="ECO:0007669"/>
    <property type="project" value="TreeGrafter"/>
</dbReference>
<dbReference type="FunFam" id="2.40.50.120:FF:000001">
    <property type="entry name" value="Netrin 1"/>
    <property type="match status" value="1"/>
</dbReference>
<dbReference type="CDD" id="cd00055">
    <property type="entry name" value="EGF_Lam"/>
    <property type="match status" value="2"/>
</dbReference>
<dbReference type="Gene3D" id="2.10.25.10">
    <property type="entry name" value="Laminin"/>
    <property type="match status" value="2"/>
</dbReference>
<comment type="subcellular location">
    <subcellularLocation>
        <location evidence="1">Secreted</location>
    </subcellularLocation>
</comment>
<dbReference type="GO" id="GO:0005576">
    <property type="term" value="C:extracellular region"/>
    <property type="evidence" value="ECO:0007669"/>
    <property type="project" value="UniProtKB-SubCell"/>
</dbReference>
<evidence type="ECO:0000256" key="1">
    <source>
        <dbReference type="ARBA" id="ARBA00004613"/>
    </source>
</evidence>
<feature type="disulfide bond" evidence="8">
    <location>
        <begin position="53"/>
        <end position="70"/>
    </location>
</feature>
<keyword evidence="5 8" id="KW-1015">Disulfide bond</keyword>
<dbReference type="InterPro" id="IPR018933">
    <property type="entry name" value="Netrin_module_non-TIMP"/>
</dbReference>
<feature type="disulfide bond" evidence="8">
    <location>
        <begin position="72"/>
        <end position="81"/>
    </location>
</feature>
<dbReference type="FunFam" id="2.10.25.10:FF:000048">
    <property type="entry name" value="Netrin 3"/>
    <property type="match status" value="1"/>
</dbReference>
<evidence type="ECO:0000256" key="5">
    <source>
        <dbReference type="ARBA" id="ARBA00023157"/>
    </source>
</evidence>
<dbReference type="InterPro" id="IPR050440">
    <property type="entry name" value="Laminin/Netrin_ECM"/>
</dbReference>
<evidence type="ECO:0000256" key="4">
    <source>
        <dbReference type="ARBA" id="ARBA00022737"/>
    </source>
</evidence>